<sequence length="135" mass="15567">MITYKESKEIKQTDIKSLYSSVKWTNYTNNLAKLENAINHSLSVITAWDGEKLVGLIRAVGDGETILYIQDILVHPDFQNQQIGTNLMNQMLHKYTDIRQKVLLTEEAPDVRHFYQKFGFSSCDKGQVVAFYKAY</sequence>
<dbReference type="CDD" id="cd04301">
    <property type="entry name" value="NAT_SF"/>
    <property type="match status" value="1"/>
</dbReference>
<proteinExistence type="predicted"/>
<dbReference type="RefSeq" id="WP_256944446.1">
    <property type="nucleotide sequence ID" value="NZ_JANHNZ010000001.1"/>
</dbReference>
<name>A0ABT1WMF7_9LACT</name>
<keyword evidence="2" id="KW-0012">Acyltransferase</keyword>
<organism evidence="4 5">
    <name type="scientific">Granulicatella seriolae</name>
    <dbReference type="NCBI Taxonomy" id="2967226"/>
    <lineage>
        <taxon>Bacteria</taxon>
        <taxon>Bacillati</taxon>
        <taxon>Bacillota</taxon>
        <taxon>Bacilli</taxon>
        <taxon>Lactobacillales</taxon>
        <taxon>Carnobacteriaceae</taxon>
        <taxon>Granulicatella</taxon>
    </lineage>
</organism>
<keyword evidence="5" id="KW-1185">Reference proteome</keyword>
<gene>
    <name evidence="4" type="ORF">NPA36_02020</name>
</gene>
<dbReference type="Gene3D" id="3.40.630.30">
    <property type="match status" value="1"/>
</dbReference>
<reference evidence="4" key="3">
    <citation type="journal article" date="2023" name="Microbiol. Resour. Announc.">
        <title>Draft Genome Sequence of Granulicatella sp. Strain S8, Isolated from a Marine Fish, Seriola quinqueradiata.</title>
        <authorList>
            <person name="Lee M."/>
            <person name="Farooq A."/>
            <person name="Jeong J.B."/>
            <person name="Jung M.Y."/>
        </authorList>
    </citation>
    <scope>NUCLEOTIDE SEQUENCE</scope>
    <source>
        <strain evidence="4">S8</strain>
    </source>
</reference>
<dbReference type="SUPFAM" id="SSF55729">
    <property type="entry name" value="Acyl-CoA N-acyltransferases (Nat)"/>
    <property type="match status" value="1"/>
</dbReference>
<dbReference type="InterPro" id="IPR016181">
    <property type="entry name" value="Acyl_CoA_acyltransferase"/>
</dbReference>
<reference evidence="4" key="1">
    <citation type="submission" date="2022-07" db="EMBL/GenBank/DDBJ databases">
        <authorList>
            <person name="Jung M.-Y."/>
            <person name="Lee M."/>
        </authorList>
    </citation>
    <scope>NUCLEOTIDE SEQUENCE</scope>
    <source>
        <strain evidence="4">S8</strain>
    </source>
</reference>
<evidence type="ECO:0000256" key="2">
    <source>
        <dbReference type="ARBA" id="ARBA00023315"/>
    </source>
</evidence>
<dbReference type="InterPro" id="IPR045039">
    <property type="entry name" value="NSI-like"/>
</dbReference>
<protein>
    <submittedName>
        <fullName evidence="4">GNAT family N-acetyltransferase</fullName>
    </submittedName>
</protein>
<evidence type="ECO:0000313" key="5">
    <source>
        <dbReference type="Proteomes" id="UP001059480"/>
    </source>
</evidence>
<dbReference type="EMBL" id="JANHNZ010000001">
    <property type="protein sequence ID" value="MCQ9209343.1"/>
    <property type="molecule type" value="Genomic_DNA"/>
</dbReference>
<dbReference type="PROSITE" id="PS51186">
    <property type="entry name" value="GNAT"/>
    <property type="match status" value="1"/>
</dbReference>
<dbReference type="PANTHER" id="PTHR43626">
    <property type="entry name" value="ACYL-COA N-ACYLTRANSFERASE"/>
    <property type="match status" value="1"/>
</dbReference>
<evidence type="ECO:0000259" key="3">
    <source>
        <dbReference type="PROSITE" id="PS51186"/>
    </source>
</evidence>
<dbReference type="InterPro" id="IPR000182">
    <property type="entry name" value="GNAT_dom"/>
</dbReference>
<dbReference type="Proteomes" id="UP001059480">
    <property type="component" value="Unassembled WGS sequence"/>
</dbReference>
<comment type="caution">
    <text evidence="4">The sequence shown here is derived from an EMBL/GenBank/DDBJ whole genome shotgun (WGS) entry which is preliminary data.</text>
</comment>
<feature type="domain" description="N-acetyltransferase" evidence="3">
    <location>
        <begin position="2"/>
        <end position="135"/>
    </location>
</feature>
<dbReference type="Pfam" id="PF13673">
    <property type="entry name" value="Acetyltransf_10"/>
    <property type="match status" value="1"/>
</dbReference>
<dbReference type="PANTHER" id="PTHR43626:SF4">
    <property type="entry name" value="GCN5-RELATED N-ACETYLTRANSFERASE 2, CHLOROPLASTIC"/>
    <property type="match status" value="1"/>
</dbReference>
<evidence type="ECO:0000313" key="4">
    <source>
        <dbReference type="EMBL" id="MCQ9209343.1"/>
    </source>
</evidence>
<accession>A0ABT1WMF7</accession>
<evidence type="ECO:0000256" key="1">
    <source>
        <dbReference type="ARBA" id="ARBA00022679"/>
    </source>
</evidence>
<keyword evidence="1" id="KW-0808">Transferase</keyword>
<reference evidence="4" key="2">
    <citation type="journal article" date="2023" name="Curr. Microbiol.">
        <title>Granulicatella seriolae sp. nov., a Novel Facultative Anaerobe Isolated from Yellowtail Marine Fish.</title>
        <authorList>
            <person name="Lee M."/>
            <person name="Choi Y.J."/>
            <person name="Farooq A."/>
            <person name="Jeong J.B."/>
            <person name="Jung M.Y."/>
        </authorList>
    </citation>
    <scope>NUCLEOTIDE SEQUENCE</scope>
    <source>
        <strain evidence="4">S8</strain>
    </source>
</reference>